<comment type="caution">
    <text evidence="2">The sequence shown here is derived from an EMBL/GenBank/DDBJ whole genome shotgun (WGS) entry which is preliminary data.</text>
</comment>
<feature type="transmembrane region" description="Helical" evidence="1">
    <location>
        <begin position="190"/>
        <end position="215"/>
    </location>
</feature>
<evidence type="ECO:0000313" key="2">
    <source>
        <dbReference type="EMBL" id="KPV52849.1"/>
    </source>
</evidence>
<keyword evidence="3" id="KW-1185">Reference proteome</keyword>
<gene>
    <name evidence="2" type="ORF">SE17_13025</name>
</gene>
<accession>A0A0P9HDV7</accession>
<evidence type="ECO:0000256" key="1">
    <source>
        <dbReference type="SAM" id="Phobius"/>
    </source>
</evidence>
<organism evidence="2 3">
    <name type="scientific">Kouleothrix aurantiaca</name>
    <dbReference type="NCBI Taxonomy" id="186479"/>
    <lineage>
        <taxon>Bacteria</taxon>
        <taxon>Bacillati</taxon>
        <taxon>Chloroflexota</taxon>
        <taxon>Chloroflexia</taxon>
        <taxon>Chloroflexales</taxon>
        <taxon>Roseiflexineae</taxon>
        <taxon>Roseiflexaceae</taxon>
        <taxon>Kouleothrix</taxon>
    </lineage>
</organism>
<keyword evidence="1" id="KW-0812">Transmembrane</keyword>
<dbReference type="Proteomes" id="UP000050509">
    <property type="component" value="Unassembled WGS sequence"/>
</dbReference>
<protein>
    <submittedName>
        <fullName evidence="2">Uncharacterized protein</fullName>
    </submittedName>
</protein>
<proteinExistence type="predicted"/>
<evidence type="ECO:0000313" key="3">
    <source>
        <dbReference type="Proteomes" id="UP000050509"/>
    </source>
</evidence>
<feature type="transmembrane region" description="Helical" evidence="1">
    <location>
        <begin position="161"/>
        <end position="178"/>
    </location>
</feature>
<dbReference type="AlphaFoldDB" id="A0A0P9HDV7"/>
<reference evidence="2 3" key="1">
    <citation type="submission" date="2015-09" db="EMBL/GenBank/DDBJ databases">
        <title>Draft genome sequence of Kouleothrix aurantiaca JCM 19913.</title>
        <authorList>
            <person name="Hemp J."/>
        </authorList>
    </citation>
    <scope>NUCLEOTIDE SEQUENCE [LARGE SCALE GENOMIC DNA]</scope>
    <source>
        <strain evidence="2 3">COM-B</strain>
    </source>
</reference>
<keyword evidence="1" id="KW-1133">Transmembrane helix</keyword>
<name>A0A0P9HDV7_9CHLR</name>
<keyword evidence="1" id="KW-0472">Membrane</keyword>
<sequence>MSQPSSSSTDLVTTAASPGFSLATDLQPIQWPELPTARPYPQTLEEFLDVYGQRLLPSRVDQEAARRVGREHIWNFFFQISPEDVQFLQREERDVLAGKRQQCDALYTERRARLQTGLAKIAERRQRPATSADDAQIAARIAELEALIQAKSLHFTPHGRITIFIVLGVALAVTLLAVSQRLSTGAPIPIGGIISTFISWAIIAGIFAGIAFFVLNQVRAGKEQSEISAIKSHLRQNQRDTQDEPRINAALAELEQAYQRKCAEIDQRLAAMQANLKPILDRLPKPPEGSEVLQQLRNDIQRHKERYIDDLGLEKRLSTIARGLDDTTIPNPLPFISPGSIQEPLRIPAPYRPPQRGSILDQLGALGRRAQNTAELRDMLGQLRNAPTTVREKIAGLNRENGTELSGAKAVLSDQVRHLLARRITAQDGRTHLLHGVYYIEYMFIADAMLIHHGFFYDFILDKTTADRTAELFFQDVVAIEKSLEYREIPRRLDTEEALVIEDAPTISITLPSGDQRTFTFANRAYLDAVAGDILIERAAGSGISPTIELDPIQEMRLDADGALRFMSQMLRQHKYLRPS</sequence>
<dbReference type="EMBL" id="LJCR01000412">
    <property type="protein sequence ID" value="KPV52849.1"/>
    <property type="molecule type" value="Genomic_DNA"/>
</dbReference>